<dbReference type="Proteomes" id="UP001500954">
    <property type="component" value="Unassembled WGS sequence"/>
</dbReference>
<dbReference type="InterPro" id="IPR004843">
    <property type="entry name" value="Calcineurin-like_PHP"/>
</dbReference>
<protein>
    <recommendedName>
        <fullName evidence="1">Calcineurin-like phosphoesterase domain-containing protein</fullName>
    </recommendedName>
</protein>
<gene>
    <name evidence="2" type="ORF">GCM10022395_27980</name>
</gene>
<dbReference type="InterPro" id="IPR051918">
    <property type="entry name" value="STPP_CPPED1"/>
</dbReference>
<dbReference type="SUPFAM" id="SSF56300">
    <property type="entry name" value="Metallo-dependent phosphatases"/>
    <property type="match status" value="1"/>
</dbReference>
<dbReference type="RefSeq" id="WP_345006938.1">
    <property type="nucleotide sequence ID" value="NZ_BAABCY010000077.1"/>
</dbReference>
<comment type="caution">
    <text evidence="2">The sequence shown here is derived from an EMBL/GenBank/DDBJ whole genome shotgun (WGS) entry which is preliminary data.</text>
</comment>
<evidence type="ECO:0000313" key="3">
    <source>
        <dbReference type="Proteomes" id="UP001500954"/>
    </source>
</evidence>
<dbReference type="PANTHER" id="PTHR43143:SF1">
    <property type="entry name" value="SERINE_THREONINE-PROTEIN PHOSPHATASE CPPED1"/>
    <property type="match status" value="1"/>
</dbReference>
<dbReference type="InterPro" id="IPR029052">
    <property type="entry name" value="Metallo-depent_PP-like"/>
</dbReference>
<sequence length="307" mass="35682">MKKEHSENRRSALKKIGVSLGAMAMSPIVLSQENTSNKNRKRLLKIAHITDIHIRPELDAPNRFRQCMREIKKHKVDFFLNGGDTIFAADYGDITRERVLEQWEIWNDLKSEFKGYEIHSCLGNHDMWWAAPDKSDAMYGKDYVVKNLNIPNRYYSFKKEGWYFLVLDSNNKNAGSLDEEQRVWLENELLNMPKGARVLVMTHYPILGVSTIPYGGNHTDSKYITKLFHKHKDKNIHCISGHMHLLDKAIYNNVNYYCNGSMSGFWWGDGDEESAGKCWYHETPPGYSIIELFDDGTLSNIYYPHSY</sequence>
<reference evidence="3" key="1">
    <citation type="journal article" date="2019" name="Int. J. Syst. Evol. Microbiol.">
        <title>The Global Catalogue of Microorganisms (GCM) 10K type strain sequencing project: providing services to taxonomists for standard genome sequencing and annotation.</title>
        <authorList>
            <consortium name="The Broad Institute Genomics Platform"/>
            <consortium name="The Broad Institute Genome Sequencing Center for Infectious Disease"/>
            <person name="Wu L."/>
            <person name="Ma J."/>
        </authorList>
    </citation>
    <scope>NUCLEOTIDE SEQUENCE [LARGE SCALE GENOMIC DNA]</scope>
    <source>
        <strain evidence="3">JCM 17111</strain>
    </source>
</reference>
<name>A0ABP6Y5E0_9FLAO</name>
<dbReference type="PANTHER" id="PTHR43143">
    <property type="entry name" value="METALLOPHOSPHOESTERASE, CALCINEURIN SUPERFAMILY"/>
    <property type="match status" value="1"/>
</dbReference>
<feature type="domain" description="Calcineurin-like phosphoesterase" evidence="1">
    <location>
        <begin position="44"/>
        <end position="244"/>
    </location>
</feature>
<organism evidence="2 3">
    <name type="scientific">Snuella lapsa</name>
    <dbReference type="NCBI Taxonomy" id="870481"/>
    <lineage>
        <taxon>Bacteria</taxon>
        <taxon>Pseudomonadati</taxon>
        <taxon>Bacteroidota</taxon>
        <taxon>Flavobacteriia</taxon>
        <taxon>Flavobacteriales</taxon>
        <taxon>Flavobacteriaceae</taxon>
        <taxon>Snuella</taxon>
    </lineage>
</organism>
<dbReference type="EMBL" id="BAABCY010000077">
    <property type="protein sequence ID" value="GAA3577639.1"/>
    <property type="molecule type" value="Genomic_DNA"/>
</dbReference>
<evidence type="ECO:0000313" key="2">
    <source>
        <dbReference type="EMBL" id="GAA3577639.1"/>
    </source>
</evidence>
<dbReference type="Gene3D" id="3.60.21.10">
    <property type="match status" value="1"/>
</dbReference>
<keyword evidence="3" id="KW-1185">Reference proteome</keyword>
<evidence type="ECO:0000259" key="1">
    <source>
        <dbReference type="Pfam" id="PF00149"/>
    </source>
</evidence>
<proteinExistence type="predicted"/>
<accession>A0ABP6Y5E0</accession>
<dbReference type="Pfam" id="PF00149">
    <property type="entry name" value="Metallophos"/>
    <property type="match status" value="1"/>
</dbReference>